<protein>
    <submittedName>
        <fullName evidence="2">TAXI family TRAP transporter solute-binding subunit</fullName>
    </submittedName>
</protein>
<evidence type="ECO:0000313" key="3">
    <source>
        <dbReference type="Proteomes" id="UP000671879"/>
    </source>
</evidence>
<keyword evidence="3" id="KW-1185">Reference proteome</keyword>
<dbReference type="KEGG" id="aram:KAR29_11465"/>
<evidence type="ECO:0000313" key="2">
    <source>
        <dbReference type="EMBL" id="QTX31925.1"/>
    </source>
</evidence>
<dbReference type="Pfam" id="PF16868">
    <property type="entry name" value="NMT1_3"/>
    <property type="match status" value="1"/>
</dbReference>
<organism evidence="2 3">
    <name type="scientific">Aminithiophilus ramosus</name>
    <dbReference type="NCBI Taxonomy" id="3029084"/>
    <lineage>
        <taxon>Bacteria</taxon>
        <taxon>Thermotogati</taxon>
        <taxon>Synergistota</taxon>
        <taxon>Synergistia</taxon>
        <taxon>Synergistales</taxon>
        <taxon>Aminithiophilaceae</taxon>
        <taxon>Aminithiophilus</taxon>
    </lineage>
</organism>
<dbReference type="InterPro" id="IPR011852">
    <property type="entry name" value="TRAP_TAXI"/>
</dbReference>
<proteinExistence type="predicted"/>
<reference evidence="3" key="1">
    <citation type="submission" date="2021-04" db="EMBL/GenBank/DDBJ databases">
        <title>A novel Synergistetes isolate from a pyrite-forming mixed culture.</title>
        <authorList>
            <person name="Bunk B."/>
            <person name="Sproer C."/>
            <person name="Spring S."/>
            <person name="Pester M."/>
        </authorList>
    </citation>
    <scope>NUCLEOTIDE SEQUENCE [LARGE SCALE GENOMIC DNA]</scope>
    <source>
        <strain evidence="3">J.5.4.2-T.3.5.2</strain>
    </source>
</reference>
<evidence type="ECO:0000256" key="1">
    <source>
        <dbReference type="SAM" id="SignalP"/>
    </source>
</evidence>
<sequence length="331" mass="35459">MVVLKKSLILTLAAVLTLLSLSPVMAAKEGWPDQLRFMAGPPGGNWFALGGAMADAWSKTVLQTTSSTGGGVSNVVNADRAKGDLGFSVTALVGAAAKGEDPFKEKAENAVVFANLYRQYTYFIMRKDYAAKNGIATVGDIVAKKLPIRLANLKPGTASEFTVRAIFEKGYGVTWKDIKDWGGTLEFSSYSDGANLLADNHIDCFAFTVGRVASIVMNIESQTDIVILPVDQAARDALADALGTVTFNIEPGFYSSVTESVPTVGDYTCVVIRKDLPDDLVYDLAKALWEAKPTLVSAVKDIEELNAEEAIPTRAPAHPGAVRFWKELAGQ</sequence>
<dbReference type="EMBL" id="CP072943">
    <property type="protein sequence ID" value="QTX31925.1"/>
    <property type="molecule type" value="Genomic_DNA"/>
</dbReference>
<dbReference type="SUPFAM" id="SSF53850">
    <property type="entry name" value="Periplasmic binding protein-like II"/>
    <property type="match status" value="1"/>
</dbReference>
<feature type="signal peptide" evidence="1">
    <location>
        <begin position="1"/>
        <end position="26"/>
    </location>
</feature>
<dbReference type="RefSeq" id="WP_274373122.1">
    <property type="nucleotide sequence ID" value="NZ_CP072943.1"/>
</dbReference>
<dbReference type="PANTHER" id="PTHR42941:SF1">
    <property type="entry name" value="SLL1037 PROTEIN"/>
    <property type="match status" value="1"/>
</dbReference>
<dbReference type="NCBIfam" id="TIGR02122">
    <property type="entry name" value="TRAP_TAXI"/>
    <property type="match status" value="1"/>
</dbReference>
<feature type="chain" id="PRO_5040272718" evidence="1">
    <location>
        <begin position="27"/>
        <end position="331"/>
    </location>
</feature>
<accession>A0A9Q7AHA0</accession>
<gene>
    <name evidence="2" type="ORF">KAR29_11465</name>
</gene>
<dbReference type="PANTHER" id="PTHR42941">
    <property type="entry name" value="SLL1037 PROTEIN"/>
    <property type="match status" value="1"/>
</dbReference>
<dbReference type="AlphaFoldDB" id="A0A9Q7AHA0"/>
<name>A0A9Q7AHA0_9BACT</name>
<keyword evidence="1" id="KW-0732">Signal</keyword>
<dbReference type="Gene3D" id="3.40.190.10">
    <property type="entry name" value="Periplasmic binding protein-like II"/>
    <property type="match status" value="2"/>
</dbReference>
<dbReference type="Proteomes" id="UP000671879">
    <property type="component" value="Chromosome"/>
</dbReference>